<keyword evidence="4" id="KW-1185">Reference proteome</keyword>
<name>A0A1T4VU01_9GAMM</name>
<evidence type="ECO:0000259" key="2">
    <source>
        <dbReference type="Pfam" id="PF07331"/>
    </source>
</evidence>
<dbReference type="OrthoDB" id="7025534at2"/>
<evidence type="ECO:0000256" key="1">
    <source>
        <dbReference type="SAM" id="Phobius"/>
    </source>
</evidence>
<keyword evidence="1" id="KW-0472">Membrane</keyword>
<feature type="transmembrane region" description="Helical" evidence="1">
    <location>
        <begin position="115"/>
        <end position="133"/>
    </location>
</feature>
<dbReference type="RefSeq" id="WP_078920754.1">
    <property type="nucleotide sequence ID" value="NZ_FUYB01000001.1"/>
</dbReference>
<dbReference type="EMBL" id="FUYB01000001">
    <property type="protein sequence ID" value="SKA68308.1"/>
    <property type="molecule type" value="Genomic_DNA"/>
</dbReference>
<evidence type="ECO:0000313" key="4">
    <source>
        <dbReference type="Proteomes" id="UP000190460"/>
    </source>
</evidence>
<gene>
    <name evidence="3" type="ORF">SAMN02745130_00249</name>
</gene>
<evidence type="ECO:0000313" key="3">
    <source>
        <dbReference type="EMBL" id="SKA68308.1"/>
    </source>
</evidence>
<keyword evidence="1" id="KW-1133">Transmembrane helix</keyword>
<proteinExistence type="predicted"/>
<reference evidence="3 4" key="1">
    <citation type="submission" date="2017-02" db="EMBL/GenBank/DDBJ databases">
        <authorList>
            <person name="Peterson S.W."/>
        </authorList>
    </citation>
    <scope>NUCLEOTIDE SEQUENCE [LARGE SCALE GENOMIC DNA]</scope>
    <source>
        <strain evidence="3 4">ATCC 49788</strain>
    </source>
</reference>
<dbReference type="Proteomes" id="UP000190460">
    <property type="component" value="Unassembled WGS sequence"/>
</dbReference>
<organism evidence="3 4">
    <name type="scientific">Thiothrix eikelboomii</name>
    <dbReference type="NCBI Taxonomy" id="92487"/>
    <lineage>
        <taxon>Bacteria</taxon>
        <taxon>Pseudomonadati</taxon>
        <taxon>Pseudomonadota</taxon>
        <taxon>Gammaproteobacteria</taxon>
        <taxon>Thiotrichales</taxon>
        <taxon>Thiotrichaceae</taxon>
        <taxon>Thiothrix</taxon>
    </lineage>
</organism>
<keyword evidence="1" id="KW-0812">Transmembrane</keyword>
<feature type="domain" description="DUF1468" evidence="2">
    <location>
        <begin position="6"/>
        <end position="138"/>
    </location>
</feature>
<feature type="transmembrane region" description="Helical" evidence="1">
    <location>
        <begin position="39"/>
        <end position="56"/>
    </location>
</feature>
<accession>A0A1T4VU01</accession>
<dbReference type="AlphaFoldDB" id="A0A1T4VU01"/>
<sequence length="146" mass="15926">MADRIFAAITLLVVMAYGWAAFMLIKAPFQYDPLGPESWPRILSVVAGLCCLWIIFKPTVHEFDITKNSLVRIALMVGLLIGYAYLFEHMGFIIATALYCGASVKLLGGNVKQAVIFGVVTSVIGYLVSAKLLELNVPAGVFKNLI</sequence>
<feature type="transmembrane region" description="Helical" evidence="1">
    <location>
        <begin position="5"/>
        <end position="27"/>
    </location>
</feature>
<dbReference type="Pfam" id="PF07331">
    <property type="entry name" value="TctB"/>
    <property type="match status" value="1"/>
</dbReference>
<dbReference type="InterPro" id="IPR009936">
    <property type="entry name" value="DUF1468"/>
</dbReference>
<protein>
    <submittedName>
        <fullName evidence="3">Putative tricarboxylic transport membrane protein</fullName>
    </submittedName>
</protein>
<dbReference type="STRING" id="92487.SAMN02745130_00249"/>